<dbReference type="EnsemblMetazoa" id="AALFPA23_025015.R37280">
    <property type="protein sequence ID" value="AALFPA23_025015.P37280"/>
    <property type="gene ID" value="AALFPA23_025015"/>
</dbReference>
<dbReference type="RefSeq" id="XP_019529194.3">
    <property type="nucleotide sequence ID" value="XM_019673649.4"/>
</dbReference>
<keyword evidence="4" id="KW-0862">Zinc</keyword>
<dbReference type="InterPro" id="IPR013087">
    <property type="entry name" value="Znf_C2H2_type"/>
</dbReference>
<keyword evidence="3 5" id="KW-0863">Zinc-finger</keyword>
<evidence type="ECO:0000256" key="4">
    <source>
        <dbReference type="ARBA" id="ARBA00022833"/>
    </source>
</evidence>
<dbReference type="GeneID" id="109401169"/>
<keyword evidence="1" id="KW-0479">Metal-binding</keyword>
<feature type="domain" description="C2H2-type" evidence="7">
    <location>
        <begin position="205"/>
        <end position="228"/>
    </location>
</feature>
<evidence type="ECO:0000256" key="2">
    <source>
        <dbReference type="ARBA" id="ARBA00022737"/>
    </source>
</evidence>
<sequence>MDGDLIILDDELHLLADIAQEQQLQQQMYAVNPGPSRRSQRVKAVQPPPVQPAKQTAVRGRGVKRTRNGDKIPPANVSIPQTIPASDQYSSSVIVDGQDVYYIQEVDDASSESVEQVPYLNPNAIMSFTEDDDDDGTDTDDAPEVPEERPLTEEEEYYNVEPLELSDIWNDLITANQEILILLELSDLKDHIVDARRIEEQIRDMACDYCHRMFPDIKTLDKHVKKVHFCTERFECDSCDGKFLFFARFKDHLNGHTGQRPYQCDECNHQYAFRMGFLVHKILDHMKLNGVYVCPKCRLDCRDAQHYKLHIASHIEFGPSSTSAMTATPAQLPAVTARAVTTAAKPSTNGATMRHPPGFAKENERNKFLNVFESFSKNRNVESALPSVGGRHKKH</sequence>
<reference evidence="9" key="1">
    <citation type="journal article" date="2015" name="Proc. Natl. Acad. Sci. U.S.A.">
        <title>Genome sequence of the Asian Tiger mosquito, Aedes albopictus, reveals insights into its biology, genetics, and evolution.</title>
        <authorList>
            <person name="Chen X.G."/>
            <person name="Jiang X."/>
            <person name="Gu J."/>
            <person name="Xu M."/>
            <person name="Wu Y."/>
            <person name="Deng Y."/>
            <person name="Zhang C."/>
            <person name="Bonizzoni M."/>
            <person name="Dermauw W."/>
            <person name="Vontas J."/>
            <person name="Armbruster P."/>
            <person name="Huang X."/>
            <person name="Yang Y."/>
            <person name="Zhang H."/>
            <person name="He W."/>
            <person name="Peng H."/>
            <person name="Liu Y."/>
            <person name="Wu K."/>
            <person name="Chen J."/>
            <person name="Lirakis M."/>
            <person name="Topalis P."/>
            <person name="Van Leeuwen T."/>
            <person name="Hall A.B."/>
            <person name="Jiang X."/>
            <person name="Thorpe C."/>
            <person name="Mueller R.L."/>
            <person name="Sun C."/>
            <person name="Waterhouse R.M."/>
            <person name="Yan G."/>
            <person name="Tu Z.J."/>
            <person name="Fang X."/>
            <person name="James A.A."/>
        </authorList>
    </citation>
    <scope>NUCLEOTIDE SEQUENCE [LARGE SCALE GENOMIC DNA]</scope>
    <source>
        <strain evidence="9">Foshan</strain>
    </source>
</reference>
<evidence type="ECO:0000256" key="3">
    <source>
        <dbReference type="ARBA" id="ARBA00022771"/>
    </source>
</evidence>
<evidence type="ECO:0000256" key="1">
    <source>
        <dbReference type="ARBA" id="ARBA00022723"/>
    </source>
</evidence>
<dbReference type="Gene3D" id="3.30.160.60">
    <property type="entry name" value="Classic Zinc Finger"/>
    <property type="match status" value="1"/>
</dbReference>
<dbReference type="Proteomes" id="UP000069940">
    <property type="component" value="Unassembled WGS sequence"/>
</dbReference>
<reference evidence="8" key="2">
    <citation type="submission" date="2025-05" db="UniProtKB">
        <authorList>
            <consortium name="EnsemblMetazoa"/>
        </authorList>
    </citation>
    <scope>IDENTIFICATION</scope>
    <source>
        <strain evidence="8">Foshan</strain>
    </source>
</reference>
<dbReference type="PANTHER" id="PTHR24379:SF121">
    <property type="entry name" value="C2H2-TYPE DOMAIN-CONTAINING PROTEIN"/>
    <property type="match status" value="1"/>
</dbReference>
<dbReference type="PROSITE" id="PS00028">
    <property type="entry name" value="ZINC_FINGER_C2H2_1"/>
    <property type="match status" value="4"/>
</dbReference>
<dbReference type="InterPro" id="IPR036236">
    <property type="entry name" value="Znf_C2H2_sf"/>
</dbReference>
<dbReference type="PROSITE" id="PS50157">
    <property type="entry name" value="ZINC_FINGER_C2H2_2"/>
    <property type="match status" value="2"/>
</dbReference>
<evidence type="ECO:0000256" key="6">
    <source>
        <dbReference type="SAM" id="MobiDB-lite"/>
    </source>
</evidence>
<evidence type="ECO:0000259" key="7">
    <source>
        <dbReference type="PROSITE" id="PS50157"/>
    </source>
</evidence>
<proteinExistence type="predicted"/>
<organism evidence="8 9">
    <name type="scientific">Aedes albopictus</name>
    <name type="common">Asian tiger mosquito</name>
    <name type="synonym">Stegomyia albopicta</name>
    <dbReference type="NCBI Taxonomy" id="7160"/>
    <lineage>
        <taxon>Eukaryota</taxon>
        <taxon>Metazoa</taxon>
        <taxon>Ecdysozoa</taxon>
        <taxon>Arthropoda</taxon>
        <taxon>Hexapoda</taxon>
        <taxon>Insecta</taxon>
        <taxon>Pterygota</taxon>
        <taxon>Neoptera</taxon>
        <taxon>Endopterygota</taxon>
        <taxon>Diptera</taxon>
        <taxon>Nematocera</taxon>
        <taxon>Culicoidea</taxon>
        <taxon>Culicidae</taxon>
        <taxon>Culicinae</taxon>
        <taxon>Aedini</taxon>
        <taxon>Aedes</taxon>
        <taxon>Stegomyia</taxon>
    </lineage>
</organism>
<feature type="region of interest" description="Disordered" evidence="6">
    <location>
        <begin position="33"/>
        <end position="83"/>
    </location>
</feature>
<keyword evidence="9" id="KW-1185">Reference proteome</keyword>
<feature type="region of interest" description="Disordered" evidence="6">
    <location>
        <begin position="127"/>
        <end position="153"/>
    </location>
</feature>
<evidence type="ECO:0000256" key="5">
    <source>
        <dbReference type="PROSITE-ProRule" id="PRU00042"/>
    </source>
</evidence>
<evidence type="ECO:0000313" key="8">
    <source>
        <dbReference type="EnsemblMetazoa" id="AALFPA23_025015.P37280"/>
    </source>
</evidence>
<feature type="compositionally biased region" description="Acidic residues" evidence="6">
    <location>
        <begin position="129"/>
        <end position="145"/>
    </location>
</feature>
<protein>
    <recommendedName>
        <fullName evidence="7">C2H2-type domain-containing protein</fullName>
    </recommendedName>
</protein>
<keyword evidence="2" id="KW-0677">Repeat</keyword>
<accession>A0ABM2A6S4</accession>
<dbReference type="PANTHER" id="PTHR24379">
    <property type="entry name" value="KRAB AND ZINC FINGER DOMAIN-CONTAINING"/>
    <property type="match status" value="1"/>
</dbReference>
<dbReference type="SMART" id="SM00355">
    <property type="entry name" value="ZnF_C2H2"/>
    <property type="match status" value="4"/>
</dbReference>
<evidence type="ECO:0000313" key="9">
    <source>
        <dbReference type="Proteomes" id="UP000069940"/>
    </source>
</evidence>
<dbReference type="SUPFAM" id="SSF57667">
    <property type="entry name" value="beta-beta-alpha zinc fingers"/>
    <property type="match status" value="1"/>
</dbReference>
<feature type="domain" description="C2H2-type" evidence="7">
    <location>
        <begin position="234"/>
        <end position="261"/>
    </location>
</feature>
<name>A0ABM2A6S4_AEDAL</name>